<evidence type="ECO:0000313" key="8">
    <source>
        <dbReference type="EMBL" id="MSS41459.1"/>
    </source>
</evidence>
<evidence type="ECO:0000256" key="1">
    <source>
        <dbReference type="ARBA" id="ARBA00004651"/>
    </source>
</evidence>
<reference evidence="8 9" key="1">
    <citation type="submission" date="2019-08" db="EMBL/GenBank/DDBJ databases">
        <title>In-depth cultivation of the pig gut microbiome towards novel bacterial diversity and tailored functional studies.</title>
        <authorList>
            <person name="Wylensek D."/>
            <person name="Hitch T.C.A."/>
            <person name="Clavel T."/>
        </authorList>
    </citation>
    <scope>NUCLEOTIDE SEQUENCE [LARGE SCALE GENOMIC DNA]</scope>
    <source>
        <strain evidence="8 9">BL-389-WT-3D</strain>
    </source>
</reference>
<dbReference type="RefSeq" id="WP_009248967.1">
    <property type="nucleotide sequence ID" value="NZ_AP024846.1"/>
</dbReference>
<comment type="caution">
    <text evidence="8">The sequence shown here is derived from an EMBL/GenBank/DDBJ whole genome shotgun (WGS) entry which is preliminary data.</text>
</comment>
<keyword evidence="2" id="KW-1003">Cell membrane</keyword>
<keyword evidence="3 6" id="KW-0812">Transmembrane</keyword>
<keyword evidence="4 6" id="KW-1133">Transmembrane helix</keyword>
<dbReference type="Proteomes" id="UP000462363">
    <property type="component" value="Unassembled WGS sequence"/>
</dbReference>
<sequence>MFFRQIRRSAAKNRKNNSLFFGTLVAAIVAFYTLLSLESQDVIRFLKTLESDAIERLLLLIPVVYAVSLFFVFFLVYFAYRYQMDGRRKEFGLYLMLGMGRGRLFAMLMGETLWNSLVSILTGLPIALLLTEGISLATAKVIGLGIIGHKISLSFPAVLWTVAGFILVQCIAMLALCAQYSRKEPMELMQAVGPERQAAAGEKRRKASLILGLLLLLMAYGAGILLLRGFGLPVIALIFLLGGSGTFLVFQGIGSLIGERIQRKGPSQPGLYTFTGRQIQESVVDQYKALAVASLLLLLALACISFGIGMAAGRGSGETRTADFSVKGTEAEIQEGIRRLDDPSMIAGYYPMYLGHMDIDAHAYSLKGLQEAILKQPDSTQKSSLQDHLGYGLEYVISEASYNQLRASIGKDPIELGTDGIGLYTSMKDDRAFTDLLEHTLKSRPEVSIDGQDYRLLTELYSDNVVADREITLYIAFIVPDEKYLAWTKDGQAPFCWNITVSQEAVDELGLMQAIQKVDERLSFTGLEYESYLSGIGRNLFYTVASSYLSIYLGVLFLLISNTVIGLKYLMQQHACRQRYRTLLMLGAGTKELCKCAGRQIGIFFLLAIGVAAVNSIFAVWSMFGSFMRLPAGTAASKVFLMAGVAFLLFLVFEWIYIHVVISASHREIRTLRATDGRNAL</sequence>
<comment type="subcellular location">
    <subcellularLocation>
        <location evidence="1">Cell membrane</location>
        <topology evidence="1">Multi-pass membrane protein</topology>
    </subcellularLocation>
</comment>
<feature type="transmembrane region" description="Helical" evidence="6">
    <location>
        <begin position="601"/>
        <end position="624"/>
    </location>
</feature>
<evidence type="ECO:0000256" key="4">
    <source>
        <dbReference type="ARBA" id="ARBA00022989"/>
    </source>
</evidence>
<feature type="transmembrane region" description="Helical" evidence="6">
    <location>
        <begin position="549"/>
        <end position="571"/>
    </location>
</feature>
<feature type="transmembrane region" description="Helical" evidence="6">
    <location>
        <begin position="234"/>
        <end position="257"/>
    </location>
</feature>
<dbReference type="InterPro" id="IPR003838">
    <property type="entry name" value="ABC3_permease_C"/>
</dbReference>
<dbReference type="InterPro" id="IPR052536">
    <property type="entry name" value="ABC-4_Integral_Memb_Prot"/>
</dbReference>
<dbReference type="AlphaFoldDB" id="A0A844FDD4"/>
<evidence type="ECO:0000259" key="7">
    <source>
        <dbReference type="Pfam" id="PF02687"/>
    </source>
</evidence>
<evidence type="ECO:0000256" key="6">
    <source>
        <dbReference type="SAM" id="Phobius"/>
    </source>
</evidence>
<proteinExistence type="predicted"/>
<evidence type="ECO:0000256" key="2">
    <source>
        <dbReference type="ARBA" id="ARBA00022475"/>
    </source>
</evidence>
<dbReference type="Pfam" id="PF02687">
    <property type="entry name" value="FtsX"/>
    <property type="match status" value="1"/>
</dbReference>
<gene>
    <name evidence="8" type="ORF">FYJ37_14215</name>
</gene>
<keyword evidence="5 6" id="KW-0472">Membrane</keyword>
<evidence type="ECO:0000313" key="9">
    <source>
        <dbReference type="Proteomes" id="UP000462363"/>
    </source>
</evidence>
<feature type="transmembrane region" description="Helical" evidence="6">
    <location>
        <begin position="20"/>
        <end position="37"/>
    </location>
</feature>
<dbReference type="PANTHER" id="PTHR46795">
    <property type="entry name" value="ABC TRANSPORTER PERMEASE-RELATED-RELATED"/>
    <property type="match status" value="1"/>
</dbReference>
<feature type="transmembrane region" description="Helical" evidence="6">
    <location>
        <begin position="289"/>
        <end position="312"/>
    </location>
</feature>
<accession>A0A844FDD4</accession>
<feature type="transmembrane region" description="Helical" evidence="6">
    <location>
        <begin position="113"/>
        <end position="137"/>
    </location>
</feature>
<evidence type="ECO:0000256" key="5">
    <source>
        <dbReference type="ARBA" id="ARBA00023136"/>
    </source>
</evidence>
<feature type="transmembrane region" description="Helical" evidence="6">
    <location>
        <begin position="209"/>
        <end position="228"/>
    </location>
</feature>
<organism evidence="8 9">
    <name type="scientific">Clostridium scindens (strain JCM 10418 / VPI 12708)</name>
    <dbReference type="NCBI Taxonomy" id="29347"/>
    <lineage>
        <taxon>Bacteria</taxon>
        <taxon>Bacillati</taxon>
        <taxon>Bacillota</taxon>
        <taxon>Clostridia</taxon>
        <taxon>Lachnospirales</taxon>
        <taxon>Lachnospiraceae</taxon>
    </lineage>
</organism>
<protein>
    <submittedName>
        <fullName evidence="8">ABC transporter permease</fullName>
    </submittedName>
</protein>
<dbReference type="GO" id="GO:0005886">
    <property type="term" value="C:plasma membrane"/>
    <property type="evidence" value="ECO:0007669"/>
    <property type="project" value="UniProtKB-SubCell"/>
</dbReference>
<feature type="transmembrane region" description="Helical" evidence="6">
    <location>
        <begin position="57"/>
        <end position="80"/>
    </location>
</feature>
<feature type="domain" description="ABC3 transporter permease C-terminal" evidence="7">
    <location>
        <begin position="63"/>
        <end position="184"/>
    </location>
</feature>
<feature type="transmembrane region" description="Helical" evidence="6">
    <location>
        <begin position="157"/>
        <end position="178"/>
    </location>
</feature>
<dbReference type="PANTHER" id="PTHR46795:SF3">
    <property type="entry name" value="ABC TRANSPORTER PERMEASE"/>
    <property type="match status" value="1"/>
</dbReference>
<dbReference type="EMBL" id="VUMB01000036">
    <property type="protein sequence ID" value="MSS41459.1"/>
    <property type="molecule type" value="Genomic_DNA"/>
</dbReference>
<feature type="transmembrane region" description="Helical" evidence="6">
    <location>
        <begin position="639"/>
        <end position="662"/>
    </location>
</feature>
<evidence type="ECO:0000256" key="3">
    <source>
        <dbReference type="ARBA" id="ARBA00022692"/>
    </source>
</evidence>
<name>A0A844FDD4_CLOSV</name>